<evidence type="ECO:0000313" key="7">
    <source>
        <dbReference type="EMBL" id="WPR89998.1"/>
    </source>
</evidence>
<dbReference type="PIRSF" id="PIRSF005859">
    <property type="entry name" value="PBR"/>
    <property type="match status" value="1"/>
</dbReference>
<dbReference type="Pfam" id="PF03073">
    <property type="entry name" value="TspO_MBR"/>
    <property type="match status" value="1"/>
</dbReference>
<evidence type="ECO:0000256" key="4">
    <source>
        <dbReference type="ARBA" id="ARBA00022989"/>
    </source>
</evidence>
<feature type="transmembrane region" description="Helical" evidence="6">
    <location>
        <begin position="51"/>
        <end position="71"/>
    </location>
</feature>
<dbReference type="InterPro" id="IPR004307">
    <property type="entry name" value="TspO_MBR"/>
</dbReference>
<comment type="similarity">
    <text evidence="2">Belongs to the TspO/BZRP family.</text>
</comment>
<accession>A0ABZ0SMZ1</accession>
<gene>
    <name evidence="7" type="ORF">SM116_01555</name>
</gene>
<keyword evidence="3 6" id="KW-0812">Transmembrane</keyword>
<evidence type="ECO:0000313" key="8">
    <source>
        <dbReference type="Proteomes" id="UP001323798"/>
    </source>
</evidence>
<evidence type="ECO:0000256" key="1">
    <source>
        <dbReference type="ARBA" id="ARBA00004141"/>
    </source>
</evidence>
<reference evidence="7 8" key="1">
    <citation type="submission" date="2023-11" db="EMBL/GenBank/DDBJ databases">
        <title>Genome sequence of Microbacterium rhizosphaerae KACC 19337.</title>
        <authorList>
            <person name="Choi H."/>
            <person name="Kim S."/>
            <person name="Kim Y."/>
            <person name="Kwon S.-W."/>
            <person name="Heo J."/>
        </authorList>
    </citation>
    <scope>NUCLEOTIDE SEQUENCE [LARGE SCALE GENOMIC DNA]</scope>
    <source>
        <strain evidence="7 8">KACC 19337</strain>
    </source>
</reference>
<protein>
    <submittedName>
        <fullName evidence="7">TspO/MBR family protein</fullName>
    </submittedName>
</protein>
<organism evidence="7 8">
    <name type="scientific">Microbacterium rhizosphaerae</name>
    <dbReference type="NCBI Taxonomy" id="1678237"/>
    <lineage>
        <taxon>Bacteria</taxon>
        <taxon>Bacillati</taxon>
        <taxon>Actinomycetota</taxon>
        <taxon>Actinomycetes</taxon>
        <taxon>Micrococcales</taxon>
        <taxon>Microbacteriaceae</taxon>
        <taxon>Microbacterium</taxon>
    </lineage>
</organism>
<dbReference type="PANTHER" id="PTHR10057">
    <property type="entry name" value="PERIPHERAL-TYPE BENZODIAZEPINE RECEPTOR"/>
    <property type="match status" value="1"/>
</dbReference>
<evidence type="ECO:0000256" key="5">
    <source>
        <dbReference type="ARBA" id="ARBA00023136"/>
    </source>
</evidence>
<evidence type="ECO:0000256" key="3">
    <source>
        <dbReference type="ARBA" id="ARBA00022692"/>
    </source>
</evidence>
<evidence type="ECO:0000256" key="6">
    <source>
        <dbReference type="SAM" id="Phobius"/>
    </source>
</evidence>
<dbReference type="RefSeq" id="WP_320942712.1">
    <property type="nucleotide sequence ID" value="NZ_BAABEU010000003.1"/>
</dbReference>
<comment type="subcellular location">
    <subcellularLocation>
        <location evidence="1">Membrane</location>
        <topology evidence="1">Multi-pass membrane protein</topology>
    </subcellularLocation>
</comment>
<feature type="transmembrane region" description="Helical" evidence="6">
    <location>
        <begin position="106"/>
        <end position="123"/>
    </location>
</feature>
<dbReference type="InterPro" id="IPR038330">
    <property type="entry name" value="TspO/MBR-related_sf"/>
</dbReference>
<name>A0ABZ0SMZ1_9MICO</name>
<keyword evidence="8" id="KW-1185">Reference proteome</keyword>
<dbReference type="EMBL" id="CP139368">
    <property type="protein sequence ID" value="WPR89998.1"/>
    <property type="molecule type" value="Genomic_DNA"/>
</dbReference>
<dbReference type="Gene3D" id="1.20.1260.100">
    <property type="entry name" value="TspO/MBR protein"/>
    <property type="match status" value="1"/>
</dbReference>
<evidence type="ECO:0000256" key="2">
    <source>
        <dbReference type="ARBA" id="ARBA00007524"/>
    </source>
</evidence>
<feature type="transmembrane region" description="Helical" evidence="6">
    <location>
        <begin position="135"/>
        <end position="155"/>
    </location>
</feature>
<keyword evidence="5 6" id="KW-0472">Membrane</keyword>
<dbReference type="PANTHER" id="PTHR10057:SF0">
    <property type="entry name" value="TRANSLOCATOR PROTEIN"/>
    <property type="match status" value="1"/>
</dbReference>
<keyword evidence="4 6" id="KW-1133">Transmembrane helix</keyword>
<dbReference type="CDD" id="cd15904">
    <property type="entry name" value="TSPO_MBR"/>
    <property type="match status" value="1"/>
</dbReference>
<sequence length="160" mass="17191">MTGMGRNLIGTAAAVVAAAATGSVASSATRSRWYKKLDKPPYQPPPQVFPIAWTALYADIAATSAWALTALEGRPREKRRYRVALLGNLALNASWSWVFFRGRRLGLAAVVAALLAASSADLVRRTGSAKRGAGVLLSPYAVWCAFAMVLSVGIWRRNTR</sequence>
<proteinExistence type="inferred from homology"/>
<dbReference type="Proteomes" id="UP001323798">
    <property type="component" value="Chromosome"/>
</dbReference>